<gene>
    <name evidence="2" type="primary">LOC101898587</name>
</gene>
<dbReference type="eggNOG" id="ENOG502QV0E">
    <property type="taxonomic scope" value="Eukaryota"/>
</dbReference>
<dbReference type="RefSeq" id="XP_011296475.2">
    <property type="nucleotide sequence ID" value="XM_011298173.3"/>
</dbReference>
<dbReference type="VEuPathDB" id="VectorBase:MDOMA2_002357"/>
<organism evidence="1 2">
    <name type="scientific">Musca domestica</name>
    <name type="common">House fly</name>
    <dbReference type="NCBI Taxonomy" id="7370"/>
    <lineage>
        <taxon>Eukaryota</taxon>
        <taxon>Metazoa</taxon>
        <taxon>Ecdysozoa</taxon>
        <taxon>Arthropoda</taxon>
        <taxon>Hexapoda</taxon>
        <taxon>Insecta</taxon>
        <taxon>Pterygota</taxon>
        <taxon>Neoptera</taxon>
        <taxon>Endopterygota</taxon>
        <taxon>Diptera</taxon>
        <taxon>Brachycera</taxon>
        <taxon>Muscomorpha</taxon>
        <taxon>Muscoidea</taxon>
        <taxon>Muscidae</taxon>
        <taxon>Musca</taxon>
    </lineage>
</organism>
<reference evidence="2" key="1">
    <citation type="submission" date="2025-08" db="UniProtKB">
        <authorList>
            <consortium name="RefSeq"/>
        </authorList>
    </citation>
    <scope>IDENTIFICATION</scope>
    <source>
        <strain evidence="2">Aabys</strain>
        <tissue evidence="2">Whole body</tissue>
    </source>
</reference>
<keyword evidence="1" id="KW-1185">Reference proteome</keyword>
<sequence>MSIFGPEFDQIWPKAGSALKLTEFGKRLLKQCENIKKPENVDVDIEAFMKKSSEFPLEFGSNNCRVMSQPKDRYPIIKKQISSAYPVIHERVLQLYLDFLEYKCLYGYPLEKTLYRSLGLSDFVQRLLDKRCVAFVGDRDSYLLMTGQRGVGYSDYPHIGTPHEKEPLTLNTCISYSEIKLSAFLSISSSTELLNDGNRHNEGEFEKDLSKIERQGIVMGLIGARFERPRYMEYEDIIISSQQNTKENGYGYIDDDPSSTSLESSKANVEYRKLWQKFYQEKDILYDPALADGSSRFYQCPSKEIFDNVLMKKRYAITFDTLLLEAQSRAEKCQRQAYIHIVGIGLGVWKKVAHQNKIFLETFSQRVQHLLPKLNNIGALHFSWFHMDEWHDLKHNGLIESSTHPLGGIHVFMSNRNPADKLNGQFENMMLVISYAWDGNALPGNEFWFGSLSGSNDPSTACSTLISELHNPHINTKWICGDNLHIASGERGAILHIRDYVEKISQHLL</sequence>
<dbReference type="Proteomes" id="UP001652621">
    <property type="component" value="Unplaced"/>
</dbReference>
<name>A0A9J7DD73_MUSDO</name>
<proteinExistence type="predicted"/>
<dbReference type="InterPro" id="IPR032063">
    <property type="entry name" value="MavL-like"/>
</dbReference>
<dbReference type="OrthoDB" id="6357136at2759"/>
<dbReference type="Pfam" id="PF16062">
    <property type="entry name" value="MavL-like"/>
    <property type="match status" value="1"/>
</dbReference>
<evidence type="ECO:0000313" key="2">
    <source>
        <dbReference type="RefSeq" id="XP_011296475.2"/>
    </source>
</evidence>
<protein>
    <submittedName>
        <fullName evidence="2">Uncharacterized protein LOC101898587 isoform X3</fullName>
    </submittedName>
</protein>
<dbReference type="VEuPathDB" id="VectorBase:MDOA015561"/>
<accession>A0A9J7DD73</accession>
<dbReference type="GeneID" id="101898587"/>
<evidence type="ECO:0000313" key="1">
    <source>
        <dbReference type="Proteomes" id="UP001652621"/>
    </source>
</evidence>